<name>G6EAT1_9SPHN</name>
<sequence>MDFPLPDLAGGQLAPFWQAAQSGQLSLPRCNDCGRLDWYPKGECRRCGGARIAWTALSGKATLFSWALVRRALDPRLAAIAPYISAIVTLEEDADSRFVTRLVDCSEALLRPGLPVAVRFLDLGYPSLQTGVTAPLFSPAEPGR</sequence>
<evidence type="ECO:0000313" key="4">
    <source>
        <dbReference type="Proteomes" id="UP000004030"/>
    </source>
</evidence>
<dbReference type="InterPro" id="IPR022002">
    <property type="entry name" value="ChsH2_Znr"/>
</dbReference>
<dbReference type="AlphaFoldDB" id="G6EAT1"/>
<dbReference type="InterPro" id="IPR052513">
    <property type="entry name" value="Thioester_dehydratase-like"/>
</dbReference>
<dbReference type="Gene3D" id="6.10.30.10">
    <property type="match status" value="1"/>
</dbReference>
<dbReference type="Pfam" id="PF12172">
    <property type="entry name" value="zf-ChsH2"/>
    <property type="match status" value="1"/>
</dbReference>
<dbReference type="STRING" id="1088721.JI59_12770"/>
<feature type="domain" description="ChsH2 C-terminal OB-fold" evidence="1">
    <location>
        <begin position="54"/>
        <end position="120"/>
    </location>
</feature>
<gene>
    <name evidence="3" type="ORF">NSU_1479</name>
</gene>
<proteinExistence type="predicted"/>
<dbReference type="PANTHER" id="PTHR34075">
    <property type="entry name" value="BLR3430 PROTEIN"/>
    <property type="match status" value="1"/>
</dbReference>
<dbReference type="PATRIC" id="fig|1088721.3.peg.1459"/>
<dbReference type="SUPFAM" id="SSF50249">
    <property type="entry name" value="Nucleic acid-binding proteins"/>
    <property type="match status" value="1"/>
</dbReference>
<dbReference type="EMBL" id="AGFM01000017">
    <property type="protein sequence ID" value="EHJ61718.1"/>
    <property type="molecule type" value="Genomic_DNA"/>
</dbReference>
<accession>G6EAT1</accession>
<protein>
    <recommendedName>
        <fullName evidence="5">DUF35 domain-containing protein</fullName>
    </recommendedName>
</protein>
<evidence type="ECO:0000313" key="3">
    <source>
        <dbReference type="EMBL" id="EHJ61718.1"/>
    </source>
</evidence>
<dbReference type="RefSeq" id="WP_007012394.1">
    <property type="nucleotide sequence ID" value="NZ_AGFM01000017.1"/>
</dbReference>
<evidence type="ECO:0000259" key="2">
    <source>
        <dbReference type="Pfam" id="PF12172"/>
    </source>
</evidence>
<dbReference type="eggNOG" id="COG1545">
    <property type="taxonomic scope" value="Bacteria"/>
</dbReference>
<feature type="domain" description="ChsH2 rubredoxin-like zinc ribbon" evidence="2">
    <location>
        <begin position="17"/>
        <end position="50"/>
    </location>
</feature>
<dbReference type="Proteomes" id="UP000004030">
    <property type="component" value="Unassembled WGS sequence"/>
</dbReference>
<dbReference type="OrthoDB" id="7210118at2"/>
<keyword evidence="4" id="KW-1185">Reference proteome</keyword>
<dbReference type="PANTHER" id="PTHR34075:SF5">
    <property type="entry name" value="BLR3430 PROTEIN"/>
    <property type="match status" value="1"/>
</dbReference>
<organism evidence="3 4">
    <name type="scientific">Novosphingobium pentaromativorans US6-1</name>
    <dbReference type="NCBI Taxonomy" id="1088721"/>
    <lineage>
        <taxon>Bacteria</taxon>
        <taxon>Pseudomonadati</taxon>
        <taxon>Pseudomonadota</taxon>
        <taxon>Alphaproteobacteria</taxon>
        <taxon>Sphingomonadales</taxon>
        <taxon>Sphingomonadaceae</taxon>
        <taxon>Novosphingobium</taxon>
    </lineage>
</organism>
<dbReference type="InterPro" id="IPR002878">
    <property type="entry name" value="ChsH2_C"/>
</dbReference>
<dbReference type="InterPro" id="IPR012340">
    <property type="entry name" value="NA-bd_OB-fold"/>
</dbReference>
<comment type="caution">
    <text evidence="3">The sequence shown here is derived from an EMBL/GenBank/DDBJ whole genome shotgun (WGS) entry which is preliminary data.</text>
</comment>
<dbReference type="Pfam" id="PF01796">
    <property type="entry name" value="OB_ChsH2_C"/>
    <property type="match status" value="1"/>
</dbReference>
<reference evidence="3 4" key="1">
    <citation type="journal article" date="2012" name="J. Bacteriol.">
        <title>Genome sequence of benzo(a)pyrene-degrading bacterium Novosphingobium pentaromativorans US6-1.</title>
        <authorList>
            <person name="Luo Y.R."/>
            <person name="Kang S.G."/>
            <person name="Kim S.J."/>
            <person name="Kim M.R."/>
            <person name="Li N."/>
            <person name="Lee J.H."/>
            <person name="Kwon K.K."/>
        </authorList>
    </citation>
    <scope>NUCLEOTIDE SEQUENCE [LARGE SCALE GENOMIC DNA]</scope>
    <source>
        <strain evidence="3 4">US6-1</strain>
    </source>
</reference>
<evidence type="ECO:0000259" key="1">
    <source>
        <dbReference type="Pfam" id="PF01796"/>
    </source>
</evidence>
<evidence type="ECO:0008006" key="5">
    <source>
        <dbReference type="Google" id="ProtNLM"/>
    </source>
</evidence>